<dbReference type="AlphaFoldDB" id="A0AAD7JRJ1"/>
<dbReference type="Proteomes" id="UP001215598">
    <property type="component" value="Unassembled WGS sequence"/>
</dbReference>
<comment type="caution">
    <text evidence="1">The sequence shown here is derived from an EMBL/GenBank/DDBJ whole genome shotgun (WGS) entry which is preliminary data.</text>
</comment>
<proteinExistence type="predicted"/>
<gene>
    <name evidence="1" type="ORF">B0H16DRAFT_1882079</name>
</gene>
<sequence>MPSLLRSATQRVSLSSVLKKVVGRSNRRRAAELAAQNATLPVNSVGADVLGLIFVFLRAESDLWIGSPGDLSCLYVSHVCALWRHAALSTPELWAQVPFCNARWTDICLERAKAVSLCFRAILVMENHELLSRILGHAKRFARLDLHIHGNGMYEEDLAAWSAGALSTVFPAVKQLSLGVGHTARVASGFAWSFPALQHVTLRASVSLIENSCDPTQIISLESFPRSLYHSHDNISLQTFRHIKHLTITGPFRIDLIAPITLPHVWECTAESHLSLPRLEELSLNASSSGCSNMLQRGILHCPQRPRVRMQINDTENMFWLMHWLSLFAQQAPSISVEVQDVSESQVNTLAHIPRFWDISLLIVTGQSDYNSRSACWRIEFAHPYLIRVSDKAATDELLKAISDILHQDPISNTVNSLTLRNSIFRKGQGCSWIPVLQHFKCLQTLILAAPIPELFQALLAKPPTNSDKSDPAELVRPVLQSLEHIVFDGLDCFAQGWLETFHEPSAGFQPNTRFLGLLIAYLDERNKPLETFEVKRCFNLTAAEMDLIRKRVTHFEWDEGRG</sequence>
<reference evidence="1" key="1">
    <citation type="submission" date="2023-03" db="EMBL/GenBank/DDBJ databases">
        <title>Massive genome expansion in bonnet fungi (Mycena s.s.) driven by repeated elements and novel gene families across ecological guilds.</title>
        <authorList>
            <consortium name="Lawrence Berkeley National Laboratory"/>
            <person name="Harder C.B."/>
            <person name="Miyauchi S."/>
            <person name="Viragh M."/>
            <person name="Kuo A."/>
            <person name="Thoen E."/>
            <person name="Andreopoulos B."/>
            <person name="Lu D."/>
            <person name="Skrede I."/>
            <person name="Drula E."/>
            <person name="Henrissat B."/>
            <person name="Morin E."/>
            <person name="Kohler A."/>
            <person name="Barry K."/>
            <person name="LaButti K."/>
            <person name="Morin E."/>
            <person name="Salamov A."/>
            <person name="Lipzen A."/>
            <person name="Mereny Z."/>
            <person name="Hegedus B."/>
            <person name="Baldrian P."/>
            <person name="Stursova M."/>
            <person name="Weitz H."/>
            <person name="Taylor A."/>
            <person name="Grigoriev I.V."/>
            <person name="Nagy L.G."/>
            <person name="Martin F."/>
            <person name="Kauserud H."/>
        </authorList>
    </citation>
    <scope>NUCLEOTIDE SEQUENCE</scope>
    <source>
        <strain evidence="1">CBHHK182m</strain>
    </source>
</reference>
<evidence type="ECO:0000313" key="2">
    <source>
        <dbReference type="Proteomes" id="UP001215598"/>
    </source>
</evidence>
<keyword evidence="2" id="KW-1185">Reference proteome</keyword>
<evidence type="ECO:0008006" key="3">
    <source>
        <dbReference type="Google" id="ProtNLM"/>
    </source>
</evidence>
<organism evidence="1 2">
    <name type="scientific">Mycena metata</name>
    <dbReference type="NCBI Taxonomy" id="1033252"/>
    <lineage>
        <taxon>Eukaryota</taxon>
        <taxon>Fungi</taxon>
        <taxon>Dikarya</taxon>
        <taxon>Basidiomycota</taxon>
        <taxon>Agaricomycotina</taxon>
        <taxon>Agaricomycetes</taxon>
        <taxon>Agaricomycetidae</taxon>
        <taxon>Agaricales</taxon>
        <taxon>Marasmiineae</taxon>
        <taxon>Mycenaceae</taxon>
        <taxon>Mycena</taxon>
    </lineage>
</organism>
<protein>
    <recommendedName>
        <fullName evidence="3">F-box domain-containing protein</fullName>
    </recommendedName>
</protein>
<name>A0AAD7JRJ1_9AGAR</name>
<accession>A0AAD7JRJ1</accession>
<evidence type="ECO:0000313" key="1">
    <source>
        <dbReference type="EMBL" id="KAJ7768930.1"/>
    </source>
</evidence>
<dbReference type="EMBL" id="JARKIB010000019">
    <property type="protein sequence ID" value="KAJ7768930.1"/>
    <property type="molecule type" value="Genomic_DNA"/>
</dbReference>